<dbReference type="OrthoDB" id="20872at2759"/>
<dbReference type="Proteomes" id="UP001140560">
    <property type="component" value="Unassembled WGS sequence"/>
</dbReference>
<dbReference type="AlphaFoldDB" id="A0A9W8Y0I8"/>
<dbReference type="Gene3D" id="3.40.50.300">
    <property type="entry name" value="P-loop containing nucleotide triphosphate hydrolases"/>
    <property type="match status" value="1"/>
</dbReference>
<dbReference type="Pfam" id="PF25000">
    <property type="entry name" value="DUF7779"/>
    <property type="match status" value="1"/>
</dbReference>
<dbReference type="PANTHER" id="PTHR10622">
    <property type="entry name" value="HET DOMAIN-CONTAINING PROTEIN"/>
    <property type="match status" value="1"/>
</dbReference>
<comment type="caution">
    <text evidence="3">The sequence shown here is derived from an EMBL/GenBank/DDBJ whole genome shotgun (WGS) entry which is preliminary data.</text>
</comment>
<dbReference type="Pfam" id="PF06985">
    <property type="entry name" value="HET"/>
    <property type="match status" value="1"/>
</dbReference>
<proteinExistence type="predicted"/>
<protein>
    <recommendedName>
        <fullName evidence="5">HET-domain-containing protein</fullName>
    </recommendedName>
</protein>
<evidence type="ECO:0000313" key="3">
    <source>
        <dbReference type="EMBL" id="KAJ4362274.1"/>
    </source>
</evidence>
<dbReference type="PANTHER" id="PTHR10622:SF11">
    <property type="entry name" value="HET-DOMAIN-CONTAINING PROTEIN"/>
    <property type="match status" value="1"/>
</dbReference>
<dbReference type="SUPFAM" id="SSF48452">
    <property type="entry name" value="TPR-like"/>
    <property type="match status" value="2"/>
</dbReference>
<evidence type="ECO:0000313" key="4">
    <source>
        <dbReference type="Proteomes" id="UP001140560"/>
    </source>
</evidence>
<organism evidence="3 4">
    <name type="scientific">Neocucurbitaria cava</name>
    <dbReference type="NCBI Taxonomy" id="798079"/>
    <lineage>
        <taxon>Eukaryota</taxon>
        <taxon>Fungi</taxon>
        <taxon>Dikarya</taxon>
        <taxon>Ascomycota</taxon>
        <taxon>Pezizomycotina</taxon>
        <taxon>Dothideomycetes</taxon>
        <taxon>Pleosporomycetidae</taxon>
        <taxon>Pleosporales</taxon>
        <taxon>Pleosporineae</taxon>
        <taxon>Cucurbitariaceae</taxon>
        <taxon>Neocucurbitaria</taxon>
    </lineage>
</organism>
<dbReference type="EMBL" id="JAPEUY010000021">
    <property type="protein sequence ID" value="KAJ4362274.1"/>
    <property type="molecule type" value="Genomic_DNA"/>
</dbReference>
<sequence>MVAQPCAFYNAYQTTAWIEGQEVTYDELTAAIGRDKIGFEKIRFCGERAAADGLQYFWVDTCCIDKANQIELSTAINSMFRWYQRASMCYVYLSDVSIKEEINDVQAFPIIWVEAFRRSRWFTRGWTLQELVAPASVEFFSKEGKRLGTKVSLEEDISKITKIPIKSLRGQGLKELSVDERMSWAAHRTTSLKEDKVYCLLGIFGVFLPLIYGEGEVYAMERLREEIEKRQEARPEIRMRACCTIPFLRDRDFIDRGTLLDELQEKCSAPASRTALVGLGGVGKSQLAIEHCYRTAEQSPETWVFWVHASNAARFEQSFRDIADSLKVEGRRDLQANIFKLVHDWLRDSEDPWLLILDNVDDARFLLHAPTSNQGQRPHDSDKLSPPLREYLPNCHRGSIVMTTRNREAALKLIEQRDIVAVEPMNKVQAMALLETKLGAQQTSSNLAELAAALEYMPLAIVQAAAYITERAPRCSVTKYLDDFRKSERKRLNLLSHDECQLRRDWEANNSILVTWQMSFEYIQQTRPSATDLLSLMSFFDRQGIPEALLQRRRDHNDGKRHSDLEDNASQFSAGDNEFEDDVLMLRNFCFISVDTTGTSFGMHALMQLATRKWLTANGKLEHWKQQFISNLCAAIPTGEFENWAICQTLFAHAKSAVEHEPKEESSKADWATLLHYAAWYAKEIGNITDAITLAEKSIKVLKKVLGQDHEDTLWSIGLLGVAYQVGGYWDDAEELGVQLLETRKKKLGVDHPDTLISMSDLALTYCYQGRFDDSERLGVQVIETRKKKLGADHPNTLNSINNLALTYLDQLRWNDAEELLVQVVETRKKKLRADHPDTITSMNNLALTYLDQLR</sequence>
<dbReference type="InterPro" id="IPR027417">
    <property type="entry name" value="P-loop_NTPase"/>
</dbReference>
<dbReference type="Pfam" id="PF13424">
    <property type="entry name" value="TPR_12"/>
    <property type="match status" value="2"/>
</dbReference>
<feature type="domain" description="Heterokaryon incompatibility" evidence="1">
    <location>
        <begin position="51"/>
        <end position="100"/>
    </location>
</feature>
<evidence type="ECO:0008006" key="5">
    <source>
        <dbReference type="Google" id="ProtNLM"/>
    </source>
</evidence>
<feature type="domain" description="DUF7779" evidence="2">
    <location>
        <begin position="524"/>
        <end position="617"/>
    </location>
</feature>
<name>A0A9W8Y0I8_9PLEO</name>
<dbReference type="InterPro" id="IPR011990">
    <property type="entry name" value="TPR-like_helical_dom_sf"/>
</dbReference>
<keyword evidence="4" id="KW-1185">Reference proteome</keyword>
<evidence type="ECO:0000259" key="2">
    <source>
        <dbReference type="Pfam" id="PF25000"/>
    </source>
</evidence>
<evidence type="ECO:0000259" key="1">
    <source>
        <dbReference type="Pfam" id="PF06985"/>
    </source>
</evidence>
<dbReference type="SUPFAM" id="SSF52540">
    <property type="entry name" value="P-loop containing nucleoside triphosphate hydrolases"/>
    <property type="match status" value="1"/>
</dbReference>
<accession>A0A9W8Y0I8</accession>
<dbReference type="InterPro" id="IPR010730">
    <property type="entry name" value="HET"/>
</dbReference>
<gene>
    <name evidence="3" type="ORF">N0V83_010367</name>
</gene>
<dbReference type="Gene3D" id="1.25.40.10">
    <property type="entry name" value="Tetratricopeptide repeat domain"/>
    <property type="match status" value="1"/>
</dbReference>
<reference evidence="3" key="1">
    <citation type="submission" date="2022-10" db="EMBL/GenBank/DDBJ databases">
        <title>Tapping the CABI collections for fungal endophytes: first genome assemblies for Collariella, Neodidymelliopsis, Ascochyta clinopodiicola, Didymella pomorum, Didymosphaeria variabile, Neocosmospora piperis and Neocucurbitaria cava.</title>
        <authorList>
            <person name="Hill R."/>
        </authorList>
    </citation>
    <scope>NUCLEOTIDE SEQUENCE</scope>
    <source>
        <strain evidence="3">IMI 356814</strain>
    </source>
</reference>
<dbReference type="InterPro" id="IPR056681">
    <property type="entry name" value="DUF7779"/>
</dbReference>